<evidence type="ECO:0000313" key="4">
    <source>
        <dbReference type="Proteomes" id="UP000604273"/>
    </source>
</evidence>
<dbReference type="EMBL" id="JABFAI010000254">
    <property type="protein sequence ID" value="KAF4948693.1"/>
    <property type="molecule type" value="Genomic_DNA"/>
</dbReference>
<protein>
    <recommendedName>
        <fullName evidence="2">DUF7730 domain-containing protein</fullName>
    </recommendedName>
</protein>
<dbReference type="Proteomes" id="UP000604273">
    <property type="component" value="Unassembled WGS sequence"/>
</dbReference>
<proteinExistence type="predicted"/>
<evidence type="ECO:0000313" key="3">
    <source>
        <dbReference type="EMBL" id="KAF4948693.1"/>
    </source>
</evidence>
<feature type="domain" description="DUF7730" evidence="2">
    <location>
        <begin position="46"/>
        <end position="234"/>
    </location>
</feature>
<accession>A0A8H4WS23</accession>
<reference evidence="3" key="2">
    <citation type="submission" date="2020-05" db="EMBL/GenBank/DDBJ databases">
        <authorList>
            <person name="Kim H.-S."/>
            <person name="Proctor R.H."/>
            <person name="Brown D.W."/>
        </authorList>
    </citation>
    <scope>NUCLEOTIDE SEQUENCE</scope>
    <source>
        <strain evidence="3">NRRL 45417</strain>
    </source>
</reference>
<name>A0A8H4WS23_9HYPO</name>
<sequence length="321" mass="36577">MRRRFMTWYVAKREKRNGIPEPPILPNPRPHSLTPSPSTEALSQSRQDTPFFQILPHEIRRQILIEAFGGRTVHMDLTYNHPPMPGNEDVHAMNQEWRLGLDKTRPKSWYWRGCTCHRGPPPGSIFFRKGSYSTTAVADDDCCMGLANCSCRQSYVEGIEILYSTNTIHISSATLLANLPAYIVPQRLSTITALEIAWFIDSDYHSGKNVAREKDLHTILLILDNHFPSLKTLNLALKLGLPKNAPAQLEHLFGILDGFFIRHLSDRMREPFAVSISYVAYKGFEDEIVRAQGHKGNVFHWQIWRFFGGDVTMAIGFTLGK</sequence>
<keyword evidence="4" id="KW-1185">Reference proteome</keyword>
<dbReference type="PANTHER" id="PTHR38790">
    <property type="entry name" value="2EXR DOMAIN-CONTAINING PROTEIN-RELATED"/>
    <property type="match status" value="1"/>
</dbReference>
<dbReference type="Pfam" id="PF24864">
    <property type="entry name" value="DUF7730"/>
    <property type="match status" value="1"/>
</dbReference>
<dbReference type="InterPro" id="IPR056632">
    <property type="entry name" value="DUF7730"/>
</dbReference>
<dbReference type="PANTHER" id="PTHR38790:SF4">
    <property type="entry name" value="2EXR DOMAIN-CONTAINING PROTEIN"/>
    <property type="match status" value="1"/>
</dbReference>
<feature type="compositionally biased region" description="Polar residues" evidence="1">
    <location>
        <begin position="33"/>
        <end position="47"/>
    </location>
</feature>
<feature type="region of interest" description="Disordered" evidence="1">
    <location>
        <begin position="17"/>
        <end position="47"/>
    </location>
</feature>
<evidence type="ECO:0000259" key="2">
    <source>
        <dbReference type="Pfam" id="PF24864"/>
    </source>
</evidence>
<comment type="caution">
    <text evidence="3">The sequence shown here is derived from an EMBL/GenBank/DDBJ whole genome shotgun (WGS) entry which is preliminary data.</text>
</comment>
<dbReference type="AlphaFoldDB" id="A0A8H4WS23"/>
<gene>
    <name evidence="3" type="ORF">FGADI_9468</name>
</gene>
<organism evidence="3 4">
    <name type="scientific">Fusarium gaditjirri</name>
    <dbReference type="NCBI Taxonomy" id="282569"/>
    <lineage>
        <taxon>Eukaryota</taxon>
        <taxon>Fungi</taxon>
        <taxon>Dikarya</taxon>
        <taxon>Ascomycota</taxon>
        <taxon>Pezizomycotina</taxon>
        <taxon>Sordariomycetes</taxon>
        <taxon>Hypocreomycetidae</taxon>
        <taxon>Hypocreales</taxon>
        <taxon>Nectriaceae</taxon>
        <taxon>Fusarium</taxon>
        <taxon>Fusarium nisikadoi species complex</taxon>
    </lineage>
</organism>
<reference evidence="3" key="1">
    <citation type="journal article" date="2020" name="BMC Genomics">
        <title>Correction to: Identification and distribution of gene clusters required for synthesis of sphingolipid metabolism inhibitors in diverse species of the filamentous fungus Fusarium.</title>
        <authorList>
            <person name="Kim H.S."/>
            <person name="Lohmar J.M."/>
            <person name="Busman M."/>
            <person name="Brown D.W."/>
            <person name="Naumann T.A."/>
            <person name="Divon H.H."/>
            <person name="Lysoe E."/>
            <person name="Uhlig S."/>
            <person name="Proctor R.H."/>
        </authorList>
    </citation>
    <scope>NUCLEOTIDE SEQUENCE</scope>
    <source>
        <strain evidence="3">NRRL 45417</strain>
    </source>
</reference>
<feature type="compositionally biased region" description="Pro residues" evidence="1">
    <location>
        <begin position="20"/>
        <end position="29"/>
    </location>
</feature>
<evidence type="ECO:0000256" key="1">
    <source>
        <dbReference type="SAM" id="MobiDB-lite"/>
    </source>
</evidence>
<dbReference type="OrthoDB" id="515692at2759"/>